<sequence>MTSQTTCIPWHNEKEWQEITLFFDTVKRVHATALDPVVQHARQISELFESLSRPMDDLCTVTCINCEDICCQKATIWYDFKDLLYLYFAFGRLPAGQIAKHKDPTGHLQCHKLLPTGCLLSRLERPFVCTWYLCPAQKQIFMSGNGVNGKHFMEKLNQIKRLRNEMESKFCRLSAGV</sequence>
<dbReference type="RefSeq" id="WP_084068510.1">
    <property type="nucleotide sequence ID" value="NZ_FWXY01000008.1"/>
</dbReference>
<name>A0A1W2BGN9_9BACT</name>
<gene>
    <name evidence="1" type="ORF">SAMN02746065_10854</name>
</gene>
<protein>
    <submittedName>
        <fullName evidence="1">Uncharacterized protein</fullName>
    </submittedName>
</protein>
<dbReference type="AlphaFoldDB" id="A0A1W2BGN9"/>
<dbReference type="Proteomes" id="UP000192418">
    <property type="component" value="Unassembled WGS sequence"/>
</dbReference>
<dbReference type="OrthoDB" id="9800594at2"/>
<accession>A0A1W2BGN9</accession>
<reference evidence="1 2" key="1">
    <citation type="submission" date="2017-04" db="EMBL/GenBank/DDBJ databases">
        <authorList>
            <person name="Afonso C.L."/>
            <person name="Miller P.J."/>
            <person name="Scott M.A."/>
            <person name="Spackman E."/>
            <person name="Goraichik I."/>
            <person name="Dimitrov K.M."/>
            <person name="Suarez D.L."/>
            <person name="Swayne D.E."/>
        </authorList>
    </citation>
    <scope>NUCLEOTIDE SEQUENCE [LARGE SCALE GENOMIC DNA]</scope>
    <source>
        <strain evidence="1 2">DSM 3385</strain>
    </source>
</reference>
<evidence type="ECO:0000313" key="2">
    <source>
        <dbReference type="Proteomes" id="UP000192418"/>
    </source>
</evidence>
<dbReference type="STRING" id="1121400.SAMN02746065_10854"/>
<organism evidence="1 2">
    <name type="scientific">Desulfocicer vacuolatum DSM 3385</name>
    <dbReference type="NCBI Taxonomy" id="1121400"/>
    <lineage>
        <taxon>Bacteria</taxon>
        <taxon>Pseudomonadati</taxon>
        <taxon>Thermodesulfobacteriota</taxon>
        <taxon>Desulfobacteria</taxon>
        <taxon>Desulfobacterales</taxon>
        <taxon>Desulfobacteraceae</taxon>
        <taxon>Desulfocicer</taxon>
    </lineage>
</organism>
<dbReference type="EMBL" id="FWXY01000008">
    <property type="protein sequence ID" value="SMC71618.1"/>
    <property type="molecule type" value="Genomic_DNA"/>
</dbReference>
<proteinExistence type="predicted"/>
<evidence type="ECO:0000313" key="1">
    <source>
        <dbReference type="EMBL" id="SMC71618.1"/>
    </source>
</evidence>
<keyword evidence="2" id="KW-1185">Reference proteome</keyword>